<protein>
    <submittedName>
        <fullName evidence="2">Zinc finger MYM-type protein 6</fullName>
    </submittedName>
</protein>
<name>A0A087UJ28_STEMI</name>
<evidence type="ECO:0000313" key="3">
    <source>
        <dbReference type="Proteomes" id="UP000054359"/>
    </source>
</evidence>
<dbReference type="OrthoDB" id="6418415at2759"/>
<dbReference type="STRING" id="407821.A0A087UJ28"/>
<dbReference type="OMA" id="QGAYTHM"/>
<dbReference type="AlphaFoldDB" id="A0A087UJ28"/>
<feature type="non-terminal residue" evidence="2">
    <location>
        <position position="158"/>
    </location>
</feature>
<proteinExistence type="predicted"/>
<keyword evidence="3" id="KW-1185">Reference proteome</keyword>
<sequence length="158" mass="17842">MSPGLNIVLTTGATLVVVTVVTVEKYKMRPLKSFSALCKDMGAMHSASLFYCEARWLSCGKFLQCVYELREEIAIFLEEENRLKAENFRDGLFVMKLSYLVDIFEKLSNLNLLLQGAYTHMLDTSDKVDGATLPSTNEILLLAYVRFVKEGKIIQMIA</sequence>
<organism evidence="2 3">
    <name type="scientific">Stegodyphus mimosarum</name>
    <name type="common">African social velvet spider</name>
    <dbReference type="NCBI Taxonomy" id="407821"/>
    <lineage>
        <taxon>Eukaryota</taxon>
        <taxon>Metazoa</taxon>
        <taxon>Ecdysozoa</taxon>
        <taxon>Arthropoda</taxon>
        <taxon>Chelicerata</taxon>
        <taxon>Arachnida</taxon>
        <taxon>Araneae</taxon>
        <taxon>Araneomorphae</taxon>
        <taxon>Entelegynae</taxon>
        <taxon>Eresoidea</taxon>
        <taxon>Eresidae</taxon>
        <taxon>Stegodyphus</taxon>
    </lineage>
</organism>
<dbReference type="PANTHER" id="PTHR45913:SF19">
    <property type="entry name" value="LOW QUALITY PROTEIN: ZINC FINGER BED DOMAIN-CONTAINING PROTEIN 5-LIKE"/>
    <property type="match status" value="1"/>
</dbReference>
<keyword evidence="1" id="KW-1133">Transmembrane helix</keyword>
<gene>
    <name evidence="2" type="ORF">X975_02809</name>
</gene>
<feature type="transmembrane region" description="Helical" evidence="1">
    <location>
        <begin position="6"/>
        <end position="23"/>
    </location>
</feature>
<dbReference type="Proteomes" id="UP000054359">
    <property type="component" value="Unassembled WGS sequence"/>
</dbReference>
<evidence type="ECO:0000256" key="1">
    <source>
        <dbReference type="SAM" id="Phobius"/>
    </source>
</evidence>
<keyword evidence="1" id="KW-0812">Transmembrane</keyword>
<dbReference type="EMBL" id="KK120022">
    <property type="protein sequence ID" value="KFM77367.1"/>
    <property type="molecule type" value="Genomic_DNA"/>
</dbReference>
<dbReference type="PANTHER" id="PTHR45913">
    <property type="entry name" value="EPM2A-INTERACTING PROTEIN 1"/>
    <property type="match status" value="1"/>
</dbReference>
<accession>A0A087UJ28</accession>
<keyword evidence="1" id="KW-0472">Membrane</keyword>
<reference evidence="2 3" key="1">
    <citation type="submission" date="2013-11" db="EMBL/GenBank/DDBJ databases">
        <title>Genome sequencing of Stegodyphus mimosarum.</title>
        <authorList>
            <person name="Bechsgaard J."/>
        </authorList>
    </citation>
    <scope>NUCLEOTIDE SEQUENCE [LARGE SCALE GENOMIC DNA]</scope>
</reference>
<evidence type="ECO:0000313" key="2">
    <source>
        <dbReference type="EMBL" id="KFM77367.1"/>
    </source>
</evidence>